<keyword evidence="4" id="KW-1185">Reference proteome</keyword>
<evidence type="ECO:0000256" key="1">
    <source>
        <dbReference type="SAM" id="MobiDB-lite"/>
    </source>
</evidence>
<dbReference type="OrthoDB" id="3174319at2759"/>
<reference evidence="3 4" key="1">
    <citation type="journal article" date="2019" name="Nat. Ecol. Evol.">
        <title>Megaphylogeny resolves global patterns of mushroom evolution.</title>
        <authorList>
            <person name="Varga T."/>
            <person name="Krizsan K."/>
            <person name="Foldi C."/>
            <person name="Dima B."/>
            <person name="Sanchez-Garcia M."/>
            <person name="Sanchez-Ramirez S."/>
            <person name="Szollosi G.J."/>
            <person name="Szarkandi J.G."/>
            <person name="Papp V."/>
            <person name="Albert L."/>
            <person name="Andreopoulos W."/>
            <person name="Angelini C."/>
            <person name="Antonin V."/>
            <person name="Barry K.W."/>
            <person name="Bougher N.L."/>
            <person name="Buchanan P."/>
            <person name="Buyck B."/>
            <person name="Bense V."/>
            <person name="Catcheside P."/>
            <person name="Chovatia M."/>
            <person name="Cooper J."/>
            <person name="Damon W."/>
            <person name="Desjardin D."/>
            <person name="Finy P."/>
            <person name="Geml J."/>
            <person name="Haridas S."/>
            <person name="Hughes K."/>
            <person name="Justo A."/>
            <person name="Karasinski D."/>
            <person name="Kautmanova I."/>
            <person name="Kiss B."/>
            <person name="Kocsube S."/>
            <person name="Kotiranta H."/>
            <person name="LaButti K.M."/>
            <person name="Lechner B.E."/>
            <person name="Liimatainen K."/>
            <person name="Lipzen A."/>
            <person name="Lukacs Z."/>
            <person name="Mihaltcheva S."/>
            <person name="Morgado L.N."/>
            <person name="Niskanen T."/>
            <person name="Noordeloos M.E."/>
            <person name="Ohm R.A."/>
            <person name="Ortiz-Santana B."/>
            <person name="Ovrebo C."/>
            <person name="Racz N."/>
            <person name="Riley R."/>
            <person name="Savchenko A."/>
            <person name="Shiryaev A."/>
            <person name="Soop K."/>
            <person name="Spirin V."/>
            <person name="Szebenyi C."/>
            <person name="Tomsovsky M."/>
            <person name="Tulloss R.E."/>
            <person name="Uehling J."/>
            <person name="Grigoriev I.V."/>
            <person name="Vagvolgyi C."/>
            <person name="Papp T."/>
            <person name="Martin F.M."/>
            <person name="Miettinen O."/>
            <person name="Hibbett D.S."/>
            <person name="Nagy L.G."/>
        </authorList>
    </citation>
    <scope>NUCLEOTIDE SEQUENCE [LARGE SCALE GENOMIC DNA]</scope>
    <source>
        <strain evidence="3 4">CBS 962.96</strain>
    </source>
</reference>
<evidence type="ECO:0000256" key="2">
    <source>
        <dbReference type="SAM" id="Phobius"/>
    </source>
</evidence>
<feature type="region of interest" description="Disordered" evidence="1">
    <location>
        <begin position="332"/>
        <end position="411"/>
    </location>
</feature>
<feature type="compositionally biased region" description="Basic and acidic residues" evidence="1">
    <location>
        <begin position="297"/>
        <end position="308"/>
    </location>
</feature>
<accession>A0A4S8MDQ4</accession>
<feature type="compositionally biased region" description="Polar residues" evidence="1">
    <location>
        <begin position="332"/>
        <end position="347"/>
    </location>
</feature>
<feature type="transmembrane region" description="Helical" evidence="2">
    <location>
        <begin position="219"/>
        <end position="240"/>
    </location>
</feature>
<feature type="compositionally biased region" description="Basic and acidic residues" evidence="1">
    <location>
        <begin position="400"/>
        <end position="411"/>
    </location>
</feature>
<keyword evidence="2" id="KW-0472">Membrane</keyword>
<dbReference type="Proteomes" id="UP000297245">
    <property type="component" value="Unassembled WGS sequence"/>
</dbReference>
<feature type="transmembrane region" description="Helical" evidence="2">
    <location>
        <begin position="23"/>
        <end position="49"/>
    </location>
</feature>
<dbReference type="EMBL" id="ML179103">
    <property type="protein sequence ID" value="THV00482.1"/>
    <property type="molecule type" value="Genomic_DNA"/>
</dbReference>
<evidence type="ECO:0000313" key="4">
    <source>
        <dbReference type="Proteomes" id="UP000297245"/>
    </source>
</evidence>
<feature type="transmembrane region" description="Helical" evidence="2">
    <location>
        <begin position="252"/>
        <end position="275"/>
    </location>
</feature>
<organism evidence="3 4">
    <name type="scientific">Dendrothele bispora (strain CBS 962.96)</name>
    <dbReference type="NCBI Taxonomy" id="1314807"/>
    <lineage>
        <taxon>Eukaryota</taxon>
        <taxon>Fungi</taxon>
        <taxon>Dikarya</taxon>
        <taxon>Basidiomycota</taxon>
        <taxon>Agaricomycotina</taxon>
        <taxon>Agaricomycetes</taxon>
        <taxon>Agaricomycetidae</taxon>
        <taxon>Agaricales</taxon>
        <taxon>Agaricales incertae sedis</taxon>
        <taxon>Dendrothele</taxon>
    </lineage>
</organism>
<evidence type="ECO:0000313" key="3">
    <source>
        <dbReference type="EMBL" id="THV00482.1"/>
    </source>
</evidence>
<evidence type="ECO:0008006" key="5">
    <source>
        <dbReference type="Google" id="ProtNLM"/>
    </source>
</evidence>
<feature type="region of interest" description="Disordered" evidence="1">
    <location>
        <begin position="289"/>
        <end position="308"/>
    </location>
</feature>
<dbReference type="AlphaFoldDB" id="A0A4S8MDQ4"/>
<gene>
    <name evidence="3" type="ORF">K435DRAFT_776527</name>
</gene>
<proteinExistence type="predicted"/>
<keyword evidence="2" id="KW-0812">Transmembrane</keyword>
<feature type="transmembrane region" description="Helical" evidence="2">
    <location>
        <begin position="138"/>
        <end position="156"/>
    </location>
</feature>
<keyword evidence="2" id="KW-1133">Transmembrane helix</keyword>
<name>A0A4S8MDQ4_DENBC</name>
<protein>
    <recommendedName>
        <fullName evidence="5">G-protein coupled receptors family 1 profile domain-containing protein</fullName>
    </recommendedName>
</protein>
<feature type="transmembrane region" description="Helical" evidence="2">
    <location>
        <begin position="105"/>
        <end position="126"/>
    </location>
</feature>
<feature type="transmembrane region" description="Helical" evidence="2">
    <location>
        <begin position="176"/>
        <end position="198"/>
    </location>
</feature>
<feature type="transmembrane region" description="Helical" evidence="2">
    <location>
        <begin position="61"/>
        <end position="85"/>
    </location>
</feature>
<sequence length="411" mass="45107">MASTPSTSSHYLTDTQILSVQHAIIRIGCEFLFFGIHALLYFISTYLLFYKGIRLVKARILLLILTSIMFLSSLGVIIIDMIMVLRQILTYGQDAPSTKELNLELRLASNVLMRVNFLLGDVIVVWRTWVVWPHNWKIRLLLAVCMLGTIGAIVGNGTKAAIDYVRDTPVSSTYSLVMTLPPLVTNLVATLLIALKVWEYRRNIKSSISSARSTTRVEQMLILLVESGFVYCAIWLIILIAGFDVMSSANNILILGLAVSLTGIYPTIIVILVSLERSHANTIFSTSITDGTAGRGEGGRGRGQGLRDSKTMAISQPIRFDHSTSMMTATDTNFSDSEGFSPTTPTSPDAAMTTMRKSRVSGGGIRDGGGEEIGIERSHGRRRVGDSLSLSFSFEEEDGEKERKGDGPWAV</sequence>